<dbReference type="Proteomes" id="UP000326881">
    <property type="component" value="Chromosome"/>
</dbReference>
<feature type="transmembrane region" description="Helical" evidence="8">
    <location>
        <begin position="108"/>
        <end position="127"/>
    </location>
</feature>
<dbReference type="AlphaFoldDB" id="A0A5Q0C7N9"/>
<feature type="domain" description="Polysaccharide chain length determinant N-terminal" evidence="9">
    <location>
        <begin position="94"/>
        <end position="184"/>
    </location>
</feature>
<dbReference type="EMBL" id="CP043498">
    <property type="protein sequence ID" value="QFY61968.1"/>
    <property type="molecule type" value="Genomic_DNA"/>
</dbReference>
<evidence type="ECO:0000256" key="6">
    <source>
        <dbReference type="SAM" id="Coils"/>
    </source>
</evidence>
<keyword evidence="6" id="KW-0175">Coiled coil</keyword>
<feature type="coiled-coil region" evidence="6">
    <location>
        <begin position="394"/>
        <end position="459"/>
    </location>
</feature>
<evidence type="ECO:0000256" key="1">
    <source>
        <dbReference type="ARBA" id="ARBA00004651"/>
    </source>
</evidence>
<keyword evidence="4 8" id="KW-1133">Transmembrane helix</keyword>
<evidence type="ECO:0000259" key="9">
    <source>
        <dbReference type="Pfam" id="PF02706"/>
    </source>
</evidence>
<dbReference type="PANTHER" id="PTHR32309:SF13">
    <property type="entry name" value="FERRIC ENTEROBACTIN TRANSPORT PROTEIN FEPE"/>
    <property type="match status" value="1"/>
</dbReference>
<feature type="region of interest" description="Disordered" evidence="7">
    <location>
        <begin position="1"/>
        <end position="63"/>
    </location>
</feature>
<evidence type="ECO:0000256" key="4">
    <source>
        <dbReference type="ARBA" id="ARBA00022989"/>
    </source>
</evidence>
<keyword evidence="2" id="KW-1003">Cell membrane</keyword>
<organism evidence="10 11">
    <name type="scientific">Rhizobium grahamii</name>
    <dbReference type="NCBI Taxonomy" id="1120045"/>
    <lineage>
        <taxon>Bacteria</taxon>
        <taxon>Pseudomonadati</taxon>
        <taxon>Pseudomonadota</taxon>
        <taxon>Alphaproteobacteria</taxon>
        <taxon>Hyphomicrobiales</taxon>
        <taxon>Rhizobiaceae</taxon>
        <taxon>Rhizobium/Agrobacterium group</taxon>
        <taxon>Rhizobium</taxon>
    </lineage>
</organism>
<keyword evidence="10" id="KW-0813">Transport</keyword>
<feature type="transmembrane region" description="Helical" evidence="8">
    <location>
        <begin position="493"/>
        <end position="520"/>
    </location>
</feature>
<keyword evidence="11" id="KW-1185">Reference proteome</keyword>
<evidence type="ECO:0000256" key="5">
    <source>
        <dbReference type="ARBA" id="ARBA00023136"/>
    </source>
</evidence>
<dbReference type="RefSeq" id="WP_153272030.1">
    <property type="nucleotide sequence ID" value="NZ_CP043498.1"/>
</dbReference>
<dbReference type="GO" id="GO:0004713">
    <property type="term" value="F:protein tyrosine kinase activity"/>
    <property type="evidence" value="ECO:0007669"/>
    <property type="project" value="TreeGrafter"/>
</dbReference>
<evidence type="ECO:0000256" key="3">
    <source>
        <dbReference type="ARBA" id="ARBA00022692"/>
    </source>
</evidence>
<name>A0A5Q0C7N9_9HYPH</name>
<keyword evidence="10" id="KW-0762">Sugar transport</keyword>
<evidence type="ECO:0000313" key="11">
    <source>
        <dbReference type="Proteomes" id="UP000326881"/>
    </source>
</evidence>
<dbReference type="KEGG" id="rgr:FZ934_17140"/>
<dbReference type="OrthoDB" id="230260at2"/>
<evidence type="ECO:0000256" key="7">
    <source>
        <dbReference type="SAM" id="MobiDB-lite"/>
    </source>
</evidence>
<proteinExistence type="predicted"/>
<reference evidence="10 11" key="1">
    <citation type="submission" date="2019-08" db="EMBL/GenBank/DDBJ databases">
        <title>Prosopis cineraria nodule microbiome.</title>
        <authorList>
            <person name="Ali R."/>
            <person name="Chaluvadi S.R."/>
            <person name="Wang X."/>
        </authorList>
    </citation>
    <scope>NUCLEOTIDE SEQUENCE [LARGE SCALE GENOMIC DNA]</scope>
    <source>
        <strain evidence="10 11">BG7</strain>
    </source>
</reference>
<protein>
    <submittedName>
        <fullName evidence="10">Sugar transporter</fullName>
    </submittedName>
</protein>
<keyword evidence="5 8" id="KW-0472">Membrane</keyword>
<sequence length="541" mass="57794">MTQFDRNRASRLPHWRSYETAPPLPERAAPRSPALRPSDFLPKKPAPASIIPDSPAAEPTPEPQAEFIAPVEETPAKIEVPEPAPAYIPGEPLLDLRSAVDAIWRRRLVVLAAAVAGALLGAVVLPMSPEKFTANTKLFFDPRPAGLGDPSAQSSVPSPEMVSGIIDSQMQILLSGNVLRRVADAMNLDADPEFNAGRADGAAVIGTLAKALVIDRPAGSYVVSLTATTKGAEKSAKLANQVVASFLQEETNANNGAYENTSATLDARLNDLRKQVQDAEQAVETYRADNDMAATQNGLISDQRLASLNNLLVTAQDKTIQAKAKADAAANLRFEDVVSDNQQANAASTALASLRQQYSTQAAIVGSLQSQMGSRHPRLQAARSSLQSIADEIRGELQRLASSARAEYEQAKKAEDAISKELTVQKALQVNTSDKQVELNELQRKAAAARDIYEIVQKRSSQTSEERNLSQTNLRVISPAEIPLKANGPGKKILLIAGVIGGLLAGFLAGAGFAIVASLVSHPVIRSYLRPRQRTRPGANA</sequence>
<evidence type="ECO:0000256" key="8">
    <source>
        <dbReference type="SAM" id="Phobius"/>
    </source>
</evidence>
<comment type="subcellular location">
    <subcellularLocation>
        <location evidence="1">Cell membrane</location>
        <topology evidence="1">Multi-pass membrane protein</topology>
    </subcellularLocation>
</comment>
<feature type="coiled-coil region" evidence="6">
    <location>
        <begin position="262"/>
        <end position="296"/>
    </location>
</feature>
<feature type="compositionally biased region" description="Low complexity" evidence="7">
    <location>
        <begin position="46"/>
        <end position="63"/>
    </location>
</feature>
<dbReference type="InterPro" id="IPR050445">
    <property type="entry name" value="Bact_polysacc_biosynth/exp"/>
</dbReference>
<gene>
    <name evidence="10" type="ORF">FZ934_17140</name>
</gene>
<evidence type="ECO:0000313" key="10">
    <source>
        <dbReference type="EMBL" id="QFY61968.1"/>
    </source>
</evidence>
<evidence type="ECO:0000256" key="2">
    <source>
        <dbReference type="ARBA" id="ARBA00022475"/>
    </source>
</evidence>
<dbReference type="PANTHER" id="PTHR32309">
    <property type="entry name" value="TYROSINE-PROTEIN KINASE"/>
    <property type="match status" value="1"/>
</dbReference>
<keyword evidence="3 8" id="KW-0812">Transmembrane</keyword>
<accession>A0A5Q0C7N9</accession>
<dbReference type="InterPro" id="IPR003856">
    <property type="entry name" value="LPS_length_determ_N"/>
</dbReference>
<dbReference type="GO" id="GO:0005886">
    <property type="term" value="C:plasma membrane"/>
    <property type="evidence" value="ECO:0007669"/>
    <property type="project" value="UniProtKB-SubCell"/>
</dbReference>
<dbReference type="Pfam" id="PF02706">
    <property type="entry name" value="Wzz"/>
    <property type="match status" value="1"/>
</dbReference>